<keyword evidence="5" id="KW-1185">Reference proteome</keyword>
<name>L1JSK8_GUITC</name>
<gene>
    <name evidence="3" type="ORF">GUITHDRAFT_102814</name>
</gene>
<accession>L1JSK8</accession>
<dbReference type="GeneID" id="17308235"/>
<dbReference type="RefSeq" id="XP_005838531.1">
    <property type="nucleotide sequence ID" value="XM_005838474.1"/>
</dbReference>
<dbReference type="EnsemblProtists" id="EKX51551">
    <property type="protein sequence ID" value="EKX51551"/>
    <property type="gene ID" value="GUITHDRAFT_102814"/>
</dbReference>
<feature type="transmembrane region" description="Helical" evidence="1">
    <location>
        <begin position="116"/>
        <end position="135"/>
    </location>
</feature>
<keyword evidence="1" id="KW-0472">Membrane</keyword>
<protein>
    <submittedName>
        <fullName evidence="3 4">Uncharacterized protein</fullName>
    </submittedName>
</protein>
<reference evidence="3 5" key="1">
    <citation type="journal article" date="2012" name="Nature">
        <title>Algal genomes reveal evolutionary mosaicism and the fate of nucleomorphs.</title>
        <authorList>
            <consortium name="DOE Joint Genome Institute"/>
            <person name="Curtis B.A."/>
            <person name="Tanifuji G."/>
            <person name="Burki F."/>
            <person name="Gruber A."/>
            <person name="Irimia M."/>
            <person name="Maruyama S."/>
            <person name="Arias M.C."/>
            <person name="Ball S.G."/>
            <person name="Gile G.H."/>
            <person name="Hirakawa Y."/>
            <person name="Hopkins J.F."/>
            <person name="Kuo A."/>
            <person name="Rensing S.A."/>
            <person name="Schmutz J."/>
            <person name="Symeonidi A."/>
            <person name="Elias M."/>
            <person name="Eveleigh R.J."/>
            <person name="Herman E.K."/>
            <person name="Klute M.J."/>
            <person name="Nakayama T."/>
            <person name="Obornik M."/>
            <person name="Reyes-Prieto A."/>
            <person name="Armbrust E.V."/>
            <person name="Aves S.J."/>
            <person name="Beiko R.G."/>
            <person name="Coutinho P."/>
            <person name="Dacks J.B."/>
            <person name="Durnford D.G."/>
            <person name="Fast N.M."/>
            <person name="Green B.R."/>
            <person name="Grisdale C.J."/>
            <person name="Hempel F."/>
            <person name="Henrissat B."/>
            <person name="Hoppner M.P."/>
            <person name="Ishida K."/>
            <person name="Kim E."/>
            <person name="Koreny L."/>
            <person name="Kroth P.G."/>
            <person name="Liu Y."/>
            <person name="Malik S.B."/>
            <person name="Maier U.G."/>
            <person name="McRose D."/>
            <person name="Mock T."/>
            <person name="Neilson J.A."/>
            <person name="Onodera N.T."/>
            <person name="Poole A.M."/>
            <person name="Pritham E.J."/>
            <person name="Richards T.A."/>
            <person name="Rocap G."/>
            <person name="Roy S.W."/>
            <person name="Sarai C."/>
            <person name="Schaack S."/>
            <person name="Shirato S."/>
            <person name="Slamovits C.H."/>
            <person name="Spencer D.F."/>
            <person name="Suzuki S."/>
            <person name="Worden A.Z."/>
            <person name="Zauner S."/>
            <person name="Barry K."/>
            <person name="Bell C."/>
            <person name="Bharti A.K."/>
            <person name="Crow J.A."/>
            <person name="Grimwood J."/>
            <person name="Kramer R."/>
            <person name="Lindquist E."/>
            <person name="Lucas S."/>
            <person name="Salamov A."/>
            <person name="McFadden G.I."/>
            <person name="Lane C.E."/>
            <person name="Keeling P.J."/>
            <person name="Gray M.W."/>
            <person name="Grigoriev I.V."/>
            <person name="Archibald J.M."/>
        </authorList>
    </citation>
    <scope>NUCLEOTIDE SEQUENCE</scope>
    <source>
        <strain evidence="3 5">CCMP2712</strain>
    </source>
</reference>
<organism evidence="3">
    <name type="scientific">Guillardia theta (strain CCMP2712)</name>
    <name type="common">Cryptophyte</name>
    <dbReference type="NCBI Taxonomy" id="905079"/>
    <lineage>
        <taxon>Eukaryota</taxon>
        <taxon>Cryptophyceae</taxon>
        <taxon>Pyrenomonadales</taxon>
        <taxon>Geminigeraceae</taxon>
        <taxon>Guillardia</taxon>
    </lineage>
</organism>
<dbReference type="KEGG" id="gtt:GUITHDRAFT_102814"/>
<dbReference type="HOGENOM" id="CLU_1630163_0_0_1"/>
<proteinExistence type="predicted"/>
<reference evidence="5" key="2">
    <citation type="submission" date="2012-11" db="EMBL/GenBank/DDBJ databases">
        <authorList>
            <person name="Kuo A."/>
            <person name="Curtis B.A."/>
            <person name="Tanifuji G."/>
            <person name="Burki F."/>
            <person name="Gruber A."/>
            <person name="Irimia M."/>
            <person name="Maruyama S."/>
            <person name="Arias M.C."/>
            <person name="Ball S.G."/>
            <person name="Gile G.H."/>
            <person name="Hirakawa Y."/>
            <person name="Hopkins J.F."/>
            <person name="Rensing S.A."/>
            <person name="Schmutz J."/>
            <person name="Symeonidi A."/>
            <person name="Elias M."/>
            <person name="Eveleigh R.J."/>
            <person name="Herman E.K."/>
            <person name="Klute M.J."/>
            <person name="Nakayama T."/>
            <person name="Obornik M."/>
            <person name="Reyes-Prieto A."/>
            <person name="Armbrust E.V."/>
            <person name="Aves S.J."/>
            <person name="Beiko R.G."/>
            <person name="Coutinho P."/>
            <person name="Dacks J.B."/>
            <person name="Durnford D.G."/>
            <person name="Fast N.M."/>
            <person name="Green B.R."/>
            <person name="Grisdale C."/>
            <person name="Hempe F."/>
            <person name="Henrissat B."/>
            <person name="Hoppner M.P."/>
            <person name="Ishida K.-I."/>
            <person name="Kim E."/>
            <person name="Koreny L."/>
            <person name="Kroth P.G."/>
            <person name="Liu Y."/>
            <person name="Malik S.-B."/>
            <person name="Maier U.G."/>
            <person name="McRose D."/>
            <person name="Mock T."/>
            <person name="Neilson J.A."/>
            <person name="Onodera N.T."/>
            <person name="Poole A.M."/>
            <person name="Pritham E.J."/>
            <person name="Richards T.A."/>
            <person name="Rocap G."/>
            <person name="Roy S.W."/>
            <person name="Sarai C."/>
            <person name="Schaack S."/>
            <person name="Shirato S."/>
            <person name="Slamovits C.H."/>
            <person name="Spencer D.F."/>
            <person name="Suzuki S."/>
            <person name="Worden A.Z."/>
            <person name="Zauner S."/>
            <person name="Barry K."/>
            <person name="Bell C."/>
            <person name="Bharti A.K."/>
            <person name="Crow J.A."/>
            <person name="Grimwood J."/>
            <person name="Kramer R."/>
            <person name="Lindquist E."/>
            <person name="Lucas S."/>
            <person name="Salamov A."/>
            <person name="McFadden G.I."/>
            <person name="Lane C.E."/>
            <person name="Keeling P.J."/>
            <person name="Gray M.W."/>
            <person name="Grigoriev I.V."/>
            <person name="Archibald J.M."/>
        </authorList>
    </citation>
    <scope>NUCLEOTIDE SEQUENCE</scope>
    <source>
        <strain evidence="5">CCMP2712</strain>
    </source>
</reference>
<dbReference type="Proteomes" id="UP000011087">
    <property type="component" value="Unassembled WGS sequence"/>
</dbReference>
<dbReference type="EMBL" id="JH992975">
    <property type="protein sequence ID" value="EKX51551.1"/>
    <property type="molecule type" value="Genomic_DNA"/>
</dbReference>
<evidence type="ECO:0000256" key="1">
    <source>
        <dbReference type="SAM" id="Phobius"/>
    </source>
</evidence>
<keyword evidence="2" id="KW-0732">Signal</keyword>
<feature type="chain" id="PRO_5008771721" evidence="2">
    <location>
        <begin position="24"/>
        <end position="163"/>
    </location>
</feature>
<reference evidence="4" key="3">
    <citation type="submission" date="2016-03" db="UniProtKB">
        <authorList>
            <consortium name="EnsemblProtists"/>
        </authorList>
    </citation>
    <scope>IDENTIFICATION</scope>
</reference>
<dbReference type="AlphaFoldDB" id="L1JSK8"/>
<evidence type="ECO:0000313" key="4">
    <source>
        <dbReference type="EnsemblProtists" id="EKX51551"/>
    </source>
</evidence>
<dbReference type="PaxDb" id="55529-EKX51551"/>
<keyword evidence="1" id="KW-0812">Transmembrane</keyword>
<keyword evidence="1" id="KW-1133">Transmembrane helix</keyword>
<evidence type="ECO:0000313" key="3">
    <source>
        <dbReference type="EMBL" id="EKX51551.1"/>
    </source>
</evidence>
<feature type="signal peptide" evidence="2">
    <location>
        <begin position="1"/>
        <end position="23"/>
    </location>
</feature>
<evidence type="ECO:0000256" key="2">
    <source>
        <dbReference type="SAM" id="SignalP"/>
    </source>
</evidence>
<evidence type="ECO:0000313" key="5">
    <source>
        <dbReference type="Proteomes" id="UP000011087"/>
    </source>
</evidence>
<sequence>MAPWRGQLLLCCVLAFLLPHTLGNVMNEAKISRHLLQAESLANAGGVWHYNDAAAPMVDDKSIRMARQMEMADAGSDAPSEAEEAAEANADYEDHKKVTAEIVKRITEPFKDRNPVYFLLEGFMVCGVVILGFWVSERLWLKQNLSLASFWDPEIDKRMYPLF</sequence>